<keyword evidence="3" id="KW-1185">Reference proteome</keyword>
<proteinExistence type="predicted"/>
<dbReference type="Proteomes" id="UP001330827">
    <property type="component" value="Chromosome"/>
</dbReference>
<keyword evidence="1" id="KW-0472">Membrane</keyword>
<feature type="transmembrane region" description="Helical" evidence="1">
    <location>
        <begin position="38"/>
        <end position="61"/>
    </location>
</feature>
<name>A0ABZ1G9B9_9ACTN</name>
<evidence type="ECO:0000313" key="3">
    <source>
        <dbReference type="Proteomes" id="UP001330827"/>
    </source>
</evidence>
<protein>
    <recommendedName>
        <fullName evidence="4">Secreted protein</fullName>
    </recommendedName>
</protein>
<evidence type="ECO:0008006" key="4">
    <source>
        <dbReference type="Google" id="ProtNLM"/>
    </source>
</evidence>
<reference evidence="2 3" key="1">
    <citation type="submission" date="2022-10" db="EMBL/GenBank/DDBJ databases">
        <title>The complete genomes of actinobacterial strains from the NBC collection.</title>
        <authorList>
            <person name="Joergensen T.S."/>
            <person name="Alvarez Arevalo M."/>
            <person name="Sterndorff E.B."/>
            <person name="Faurdal D."/>
            <person name="Vuksanovic O."/>
            <person name="Mourched A.-S."/>
            <person name="Charusanti P."/>
            <person name="Shaw S."/>
            <person name="Blin K."/>
            <person name="Weber T."/>
        </authorList>
    </citation>
    <scope>NUCLEOTIDE SEQUENCE [LARGE SCALE GENOMIC DNA]</scope>
    <source>
        <strain evidence="2 3">NBC 01769</strain>
    </source>
</reference>
<accession>A0ABZ1G9B9</accession>
<evidence type="ECO:0000313" key="2">
    <source>
        <dbReference type="EMBL" id="WSC15719.1"/>
    </source>
</evidence>
<keyword evidence="1" id="KW-1133">Transmembrane helix</keyword>
<sequence>MFDEAMGLLVNRATIRGTEAAGGRTGCGRSVRLLVPALTVALGLLLGGVGATGASAVSVCAGRPAKTLRIGTGELRVYKTRSYACVLAVAARPGAYRRMSVQIQPRGGRPVVDSGTFSRQAGPVTVHALNRCVRVSGMIAGRRGSTGWILC</sequence>
<evidence type="ECO:0000256" key="1">
    <source>
        <dbReference type="SAM" id="Phobius"/>
    </source>
</evidence>
<keyword evidence="1" id="KW-0812">Transmembrane</keyword>
<gene>
    <name evidence="2" type="ORF">OIE64_24735</name>
</gene>
<dbReference type="EMBL" id="CP109114">
    <property type="protein sequence ID" value="WSC15719.1"/>
    <property type="molecule type" value="Genomic_DNA"/>
</dbReference>
<organism evidence="2 3">
    <name type="scientific">Streptomyces brevispora</name>
    <dbReference type="NCBI Taxonomy" id="887462"/>
    <lineage>
        <taxon>Bacteria</taxon>
        <taxon>Bacillati</taxon>
        <taxon>Actinomycetota</taxon>
        <taxon>Actinomycetes</taxon>
        <taxon>Kitasatosporales</taxon>
        <taxon>Streptomycetaceae</taxon>
        <taxon>Streptomyces</taxon>
    </lineage>
</organism>